<dbReference type="InterPro" id="IPR038750">
    <property type="entry name" value="YczE/YyaS-like"/>
</dbReference>
<dbReference type="KEGG" id="aey:CDG81_21090"/>
<keyword evidence="1" id="KW-0472">Membrane</keyword>
<dbReference type="EMBL" id="CP022752">
    <property type="protein sequence ID" value="ASU80351.1"/>
    <property type="molecule type" value="Genomic_DNA"/>
</dbReference>
<reference evidence="3 4" key="1">
    <citation type="journal article" date="2014" name="PLoS ONE">
        <title>Identification and Characterization of a New Erythromycin Biosynthetic Gene Cluster in Actinopolyspora erythraea YIM90600, a Novel Erythronolide-Producing Halophilic Actinomycete Isolated from Salt Field.</title>
        <authorList>
            <person name="Chen D."/>
            <person name="Feng J."/>
            <person name="Huang L."/>
            <person name="Zhang Q."/>
            <person name="Wu J."/>
            <person name="Zhu X."/>
            <person name="Duan Y."/>
            <person name="Xu Z."/>
        </authorList>
    </citation>
    <scope>NUCLEOTIDE SEQUENCE [LARGE SCALE GENOMIC DNA]</scope>
    <source>
        <strain evidence="3 4">YIM90600</strain>
    </source>
</reference>
<feature type="transmembrane region" description="Helical" evidence="1">
    <location>
        <begin position="95"/>
        <end position="113"/>
    </location>
</feature>
<gene>
    <name evidence="2" type="ORF">CDG81_21090</name>
    <name evidence="3" type="ORF">IL38_03790</name>
</gene>
<dbReference type="Pfam" id="PF19700">
    <property type="entry name" value="DUF6198"/>
    <property type="match status" value="1"/>
</dbReference>
<evidence type="ECO:0000256" key="1">
    <source>
        <dbReference type="SAM" id="Phobius"/>
    </source>
</evidence>
<reference evidence="2 5" key="2">
    <citation type="submission" date="2017-08" db="EMBL/GenBank/DDBJ databases">
        <title>The complete genome sequence of moderately halophilic actinomycete Actinopolyspora erythraea YIM 90600, the producer of novel erythromycin, novel actinopolysporins A-C and tubercidin.</title>
        <authorList>
            <person name="Yin M."/>
            <person name="Tang S."/>
        </authorList>
    </citation>
    <scope>NUCLEOTIDE SEQUENCE [LARGE SCALE GENOMIC DNA]</scope>
    <source>
        <strain evidence="2 5">YIM 90600</strain>
    </source>
</reference>
<dbReference type="Proteomes" id="UP000215043">
    <property type="component" value="Chromosome"/>
</dbReference>
<protein>
    <submittedName>
        <fullName evidence="3">Membrane protein</fullName>
    </submittedName>
</protein>
<evidence type="ECO:0000313" key="5">
    <source>
        <dbReference type="Proteomes" id="UP000215043"/>
    </source>
</evidence>
<feature type="transmembrane region" description="Helical" evidence="1">
    <location>
        <begin position="65"/>
        <end position="83"/>
    </location>
</feature>
<proteinExistence type="predicted"/>
<accession>A0A099D9Y8</accession>
<dbReference type="HOGENOM" id="CLU_083843_0_0_11"/>
<sequence>MPRNTASVDLSPIPVRHRPSTRLPRLLAGLACYGVSMAMMVRAELGLSPWDVLHDGLTERTGLDFGTVTAITGTAVLLCWIPLRQRPGVGTVANVCVVALSVSVALHVIPPVTGLPPRIALLLGGVLCNGLATAVYVGARLGPGPRDGLMTGLHARTGFSLRAVRTWVELSVLSAGWLLGGSVGPGTALYALAIGPITQLAMPVVAVRSPTAG</sequence>
<keyword evidence="1" id="KW-0812">Transmembrane</keyword>
<feature type="transmembrane region" description="Helical" evidence="1">
    <location>
        <begin position="26"/>
        <end position="45"/>
    </location>
</feature>
<dbReference type="eggNOG" id="COG2364">
    <property type="taxonomic scope" value="Bacteria"/>
</dbReference>
<keyword evidence="1" id="KW-1133">Transmembrane helix</keyword>
<dbReference type="OrthoDB" id="154912at2"/>
<dbReference type="PANTHER" id="PTHR40078:SF1">
    <property type="entry name" value="INTEGRAL MEMBRANE PROTEIN"/>
    <property type="match status" value="1"/>
</dbReference>
<keyword evidence="4" id="KW-1185">Reference proteome</keyword>
<evidence type="ECO:0000313" key="4">
    <source>
        <dbReference type="Proteomes" id="UP000029737"/>
    </source>
</evidence>
<dbReference type="EMBL" id="JPMV01000010">
    <property type="protein sequence ID" value="KGI82567.1"/>
    <property type="molecule type" value="Genomic_DNA"/>
</dbReference>
<name>A0A099D9Y8_9ACTN</name>
<dbReference type="AlphaFoldDB" id="A0A099D9Y8"/>
<feature type="transmembrane region" description="Helical" evidence="1">
    <location>
        <begin position="119"/>
        <end position="139"/>
    </location>
</feature>
<evidence type="ECO:0000313" key="3">
    <source>
        <dbReference type="EMBL" id="KGI82567.1"/>
    </source>
</evidence>
<dbReference type="Proteomes" id="UP000029737">
    <property type="component" value="Unassembled WGS sequence"/>
</dbReference>
<evidence type="ECO:0000313" key="2">
    <source>
        <dbReference type="EMBL" id="ASU80351.1"/>
    </source>
</evidence>
<dbReference type="PANTHER" id="PTHR40078">
    <property type="entry name" value="INTEGRAL MEMBRANE PROTEIN-RELATED"/>
    <property type="match status" value="1"/>
</dbReference>
<dbReference type="RefSeq" id="WP_043570089.1">
    <property type="nucleotide sequence ID" value="NZ_CP022752.1"/>
</dbReference>
<organism evidence="2 5">
    <name type="scientific">Actinopolyspora erythraea</name>
    <dbReference type="NCBI Taxonomy" id="414996"/>
    <lineage>
        <taxon>Bacteria</taxon>
        <taxon>Bacillati</taxon>
        <taxon>Actinomycetota</taxon>
        <taxon>Actinomycetes</taxon>
        <taxon>Actinopolysporales</taxon>
        <taxon>Actinopolysporaceae</taxon>
        <taxon>Actinopolyspora</taxon>
    </lineage>
</organism>